<evidence type="ECO:0000313" key="4">
    <source>
        <dbReference type="Proteomes" id="UP000335636"/>
    </source>
</evidence>
<evidence type="ECO:0000313" key="3">
    <source>
        <dbReference type="EMBL" id="VTJ69382.1"/>
    </source>
</evidence>
<reference evidence="3 4" key="1">
    <citation type="submission" date="2019-04" db="EMBL/GenBank/DDBJ databases">
        <authorList>
            <person name="Alioto T."/>
            <person name="Alioto T."/>
        </authorList>
    </citation>
    <scope>NUCLEOTIDE SEQUENCE [LARGE SCALE GENOMIC DNA]</scope>
</reference>
<feature type="compositionally biased region" description="Basic and acidic residues" evidence="1">
    <location>
        <begin position="35"/>
        <end position="46"/>
    </location>
</feature>
<name>A0A5E4BL55_MARMO</name>
<feature type="region of interest" description="Disordered" evidence="1">
    <location>
        <begin position="145"/>
        <end position="174"/>
    </location>
</feature>
<reference evidence="2" key="2">
    <citation type="submission" date="2020-08" db="EMBL/GenBank/DDBJ databases">
        <authorList>
            <person name="Shumante A."/>
            <person name="Zimin A.V."/>
            <person name="Puiu D."/>
            <person name="Salzberg S.L."/>
        </authorList>
    </citation>
    <scope>NUCLEOTIDE SEQUENCE</scope>
    <source>
        <strain evidence="2">WC2-LM</strain>
        <tissue evidence="2">Liver</tissue>
    </source>
</reference>
<feature type="compositionally biased region" description="Polar residues" evidence="1">
    <location>
        <begin position="165"/>
        <end position="174"/>
    </location>
</feature>
<organism evidence="3 4">
    <name type="scientific">Marmota monax</name>
    <name type="common">Woodchuck</name>
    <dbReference type="NCBI Taxonomy" id="9995"/>
    <lineage>
        <taxon>Eukaryota</taxon>
        <taxon>Metazoa</taxon>
        <taxon>Chordata</taxon>
        <taxon>Craniata</taxon>
        <taxon>Vertebrata</taxon>
        <taxon>Euteleostomi</taxon>
        <taxon>Mammalia</taxon>
        <taxon>Eutheria</taxon>
        <taxon>Euarchontoglires</taxon>
        <taxon>Glires</taxon>
        <taxon>Rodentia</taxon>
        <taxon>Sciuromorpha</taxon>
        <taxon>Sciuridae</taxon>
        <taxon>Xerinae</taxon>
        <taxon>Marmotini</taxon>
        <taxon>Marmota</taxon>
    </lineage>
</organism>
<sequence length="174" mass="18357">MDGPAQSPARTWARAGTPKVKVTYRHKHTLSSSGDAHRGRSPEEGRKSRRRHSRGCSKTLCKASPEARSSPPPSQPLQMLSLLSARGVVSIAHASSCSLVVTRGTGVEAQGQGNTRHALIQSPAKYPPLAPDLIINEPNGHSAACGSTGLGDLEEGGWQRKKNKNTQALLSGAP</sequence>
<dbReference type="AlphaFoldDB" id="A0A5E4BL55"/>
<evidence type="ECO:0000256" key="1">
    <source>
        <dbReference type="SAM" id="MobiDB-lite"/>
    </source>
</evidence>
<dbReference type="Proteomes" id="UP000662637">
    <property type="component" value="Unassembled WGS sequence"/>
</dbReference>
<evidence type="ECO:0000313" key="2">
    <source>
        <dbReference type="EMBL" id="KAF7486568.1"/>
    </source>
</evidence>
<accession>A0A5E4BL55</accession>
<keyword evidence="4" id="KW-1185">Reference proteome</keyword>
<feature type="region of interest" description="Disordered" evidence="1">
    <location>
        <begin position="1"/>
        <end position="77"/>
    </location>
</feature>
<dbReference type="Proteomes" id="UP000335636">
    <property type="component" value="Unassembled WGS sequence"/>
</dbReference>
<dbReference type="EMBL" id="WJEC01000039">
    <property type="protein sequence ID" value="KAF7486568.1"/>
    <property type="molecule type" value="Genomic_DNA"/>
</dbReference>
<protein>
    <submittedName>
        <fullName evidence="3">Uncharacterized protein</fullName>
    </submittedName>
</protein>
<dbReference type="EMBL" id="CABDUW010000459">
    <property type="protein sequence ID" value="VTJ69382.1"/>
    <property type="molecule type" value="Genomic_DNA"/>
</dbReference>
<proteinExistence type="predicted"/>
<gene>
    <name evidence="2" type="ORF">GHT09_001395</name>
    <name evidence="3" type="ORF">MONAX_5E007565</name>
</gene>